<organism evidence="2 3">
    <name type="scientific">Aspergillus pseudoustus</name>
    <dbReference type="NCBI Taxonomy" id="1810923"/>
    <lineage>
        <taxon>Eukaryota</taxon>
        <taxon>Fungi</taxon>
        <taxon>Dikarya</taxon>
        <taxon>Ascomycota</taxon>
        <taxon>Pezizomycotina</taxon>
        <taxon>Eurotiomycetes</taxon>
        <taxon>Eurotiomycetidae</taxon>
        <taxon>Eurotiales</taxon>
        <taxon>Aspergillaceae</taxon>
        <taxon>Aspergillus</taxon>
        <taxon>Aspergillus subgen. Nidulantes</taxon>
    </lineage>
</organism>
<feature type="transmembrane region" description="Helical" evidence="1">
    <location>
        <begin position="7"/>
        <end position="25"/>
    </location>
</feature>
<accession>A0ABR4J6N7</accession>
<keyword evidence="1" id="KW-0472">Membrane</keyword>
<protein>
    <submittedName>
        <fullName evidence="2">Uncharacterized protein</fullName>
    </submittedName>
</protein>
<evidence type="ECO:0000313" key="3">
    <source>
        <dbReference type="Proteomes" id="UP001610446"/>
    </source>
</evidence>
<comment type="caution">
    <text evidence="2">The sequence shown here is derived from an EMBL/GenBank/DDBJ whole genome shotgun (WGS) entry which is preliminary data.</text>
</comment>
<evidence type="ECO:0000313" key="2">
    <source>
        <dbReference type="EMBL" id="KAL2835720.1"/>
    </source>
</evidence>
<dbReference type="Proteomes" id="UP001610446">
    <property type="component" value="Unassembled WGS sequence"/>
</dbReference>
<reference evidence="2 3" key="1">
    <citation type="submission" date="2024-07" db="EMBL/GenBank/DDBJ databases">
        <title>Section-level genome sequencing and comparative genomics of Aspergillus sections Usti and Cavernicolus.</title>
        <authorList>
            <consortium name="Lawrence Berkeley National Laboratory"/>
            <person name="Nybo J.L."/>
            <person name="Vesth T.C."/>
            <person name="Theobald S."/>
            <person name="Frisvad J.C."/>
            <person name="Larsen T.O."/>
            <person name="Kjaerboelling I."/>
            <person name="Rothschild-Mancinelli K."/>
            <person name="Lyhne E.K."/>
            <person name="Kogle M.E."/>
            <person name="Barry K."/>
            <person name="Clum A."/>
            <person name="Na H."/>
            <person name="Ledsgaard L."/>
            <person name="Lin J."/>
            <person name="Lipzen A."/>
            <person name="Kuo A."/>
            <person name="Riley R."/>
            <person name="Mondo S."/>
            <person name="Labutti K."/>
            <person name="Haridas S."/>
            <person name="Pangalinan J."/>
            <person name="Salamov A.A."/>
            <person name="Simmons B.A."/>
            <person name="Magnuson J.K."/>
            <person name="Chen J."/>
            <person name="Drula E."/>
            <person name="Henrissat B."/>
            <person name="Wiebenga A."/>
            <person name="Lubbers R.J."/>
            <person name="Gomes A.C."/>
            <person name="Makela M.R."/>
            <person name="Stajich J."/>
            <person name="Grigoriev I.V."/>
            <person name="Mortensen U.H."/>
            <person name="De Vries R.P."/>
            <person name="Baker S.E."/>
            <person name="Andersen M.R."/>
        </authorList>
    </citation>
    <scope>NUCLEOTIDE SEQUENCE [LARGE SCALE GENOMIC DNA]</scope>
    <source>
        <strain evidence="2 3">CBS 123904</strain>
    </source>
</reference>
<feature type="transmembrane region" description="Helical" evidence="1">
    <location>
        <begin position="45"/>
        <end position="66"/>
    </location>
</feature>
<evidence type="ECO:0000256" key="1">
    <source>
        <dbReference type="SAM" id="Phobius"/>
    </source>
</evidence>
<sequence>MRSAVQIRVGAFHFLCLITPTLIYFHLECGSSQPFYFPLLIDNKYVRFCCVLLSVALKVRLWLVWWS</sequence>
<keyword evidence="1" id="KW-0812">Transmembrane</keyword>
<keyword evidence="3" id="KW-1185">Reference proteome</keyword>
<proteinExistence type="predicted"/>
<gene>
    <name evidence="2" type="ORF">BJY01DRAFT_223165</name>
</gene>
<name>A0ABR4J6N7_9EURO</name>
<keyword evidence="1" id="KW-1133">Transmembrane helix</keyword>
<dbReference type="EMBL" id="JBFXLU010000195">
    <property type="protein sequence ID" value="KAL2835720.1"/>
    <property type="molecule type" value="Genomic_DNA"/>
</dbReference>